<dbReference type="GeneID" id="13794861"/>
<dbReference type="EMBL" id="CP002408">
    <property type="protein sequence ID" value="AFU59762.1"/>
    <property type="molecule type" value="Genomic_DNA"/>
</dbReference>
<accession>K0ILX4</accession>
<organism evidence="1 2">
    <name type="scientific">Nitrososphaera gargensis (strain Ga9.2)</name>
    <dbReference type="NCBI Taxonomy" id="1237085"/>
    <lineage>
        <taxon>Archaea</taxon>
        <taxon>Nitrososphaerota</taxon>
        <taxon>Nitrososphaeria</taxon>
        <taxon>Nitrososphaerales</taxon>
        <taxon>Nitrososphaeraceae</taxon>
        <taxon>Nitrososphaera</taxon>
    </lineage>
</organism>
<reference evidence="1 2" key="1">
    <citation type="journal article" date="2012" name="Environ. Microbiol.">
        <title>The genome of the ammonia-oxidizing Candidatus Nitrososphaera gargensis: insights into metabolic versatility and environmental adaptations.</title>
        <authorList>
            <person name="Spang A."/>
            <person name="Poehlein A."/>
            <person name="Offre P."/>
            <person name="Zumbragel S."/>
            <person name="Haider S."/>
            <person name="Rychlik N."/>
            <person name="Nowka B."/>
            <person name="Schmeisser C."/>
            <person name="Lebedeva E.V."/>
            <person name="Rattei T."/>
            <person name="Bohm C."/>
            <person name="Schmid M."/>
            <person name="Galushko A."/>
            <person name="Hatzenpichler R."/>
            <person name="Weinmaier T."/>
            <person name="Daniel R."/>
            <person name="Schleper C."/>
            <person name="Spieck E."/>
            <person name="Streit W."/>
            <person name="Wagner M."/>
        </authorList>
    </citation>
    <scope>NUCLEOTIDE SEQUENCE [LARGE SCALE GENOMIC DNA]</scope>
    <source>
        <strain evidence="2">Ga9.2</strain>
    </source>
</reference>
<name>K0ILX4_NITGG</name>
<protein>
    <submittedName>
        <fullName evidence="1">Uncharacterized protein</fullName>
    </submittedName>
</protein>
<dbReference type="InParanoid" id="K0ILX4"/>
<dbReference type="HOGENOM" id="CLU_2204195_0_0_2"/>
<dbReference type="RefSeq" id="WP_015020296.1">
    <property type="nucleotide sequence ID" value="NC_018719.1"/>
</dbReference>
<evidence type="ECO:0000313" key="1">
    <source>
        <dbReference type="EMBL" id="AFU59762.1"/>
    </source>
</evidence>
<keyword evidence="2" id="KW-1185">Reference proteome</keyword>
<dbReference type="Proteomes" id="UP000008037">
    <property type="component" value="Chromosome"/>
</dbReference>
<dbReference type="BioCyc" id="CNIT1237085:G1324-2842-MONOMER"/>
<dbReference type="KEGG" id="nga:Ngar_c28420"/>
<sequence>MSKMALSSITKQFQITVNVGYECTTFVVYFSEMAAKKEAIRKVQLLDEIVRIDENFYSMVFSVLYKTKQDLEKKLALIKELLAIPKEPLKLYDLSLPDPKLKLSETD</sequence>
<evidence type="ECO:0000313" key="2">
    <source>
        <dbReference type="Proteomes" id="UP000008037"/>
    </source>
</evidence>
<gene>
    <name evidence="1" type="ordered locus">Ngar_c28420</name>
</gene>
<dbReference type="AlphaFoldDB" id="K0ILX4"/>
<proteinExistence type="predicted"/>